<evidence type="ECO:0000313" key="5">
    <source>
        <dbReference type="EMBL" id="SEI92205.1"/>
    </source>
</evidence>
<dbReference type="Gene3D" id="3.30.70.270">
    <property type="match status" value="1"/>
</dbReference>
<dbReference type="InterPro" id="IPR029787">
    <property type="entry name" value="Nucleotide_cyclase"/>
</dbReference>
<keyword evidence="6" id="KW-1185">Reference proteome</keyword>
<dbReference type="SMART" id="SM00267">
    <property type="entry name" value="GGDEF"/>
    <property type="match status" value="1"/>
</dbReference>
<dbReference type="GO" id="GO:0005886">
    <property type="term" value="C:plasma membrane"/>
    <property type="evidence" value="ECO:0007669"/>
    <property type="project" value="TreeGrafter"/>
</dbReference>
<sequence>MPLHQQLKSSIDYILGDKKDPFRYTHHAMLIFAALAHFSGGIFNYCFSVTPTSYALYLIAISLFILGLWYFSRFHHLFTLMAVLFNLLIALVNLPLNWFFNAGSDGGTLMIYLIGFLYSAVIFHEHPRWRFIIPVIFACMPCFLILLEISYPELLYPYPSLEIKQLDLFFSYILSGVCLLFLLEVYGRRFQLERDRAQQLAEALRFMAERDNLTHLYNRHSLQKYFAHWQNKHADFWLCIFDLDFFKQVNDQHGHAYGDYVLRTFAAALAQVADQYKGIAGRHGGEEFVLLVPPSLGHRPPQAVQDLRVLVAHLDLAKGAITFSGGCVRVAWQESLDTALHRADQLLYQAKARGRDQVLYQAN</sequence>
<feature type="transmembrane region" description="Helical" evidence="3">
    <location>
        <begin position="54"/>
        <end position="71"/>
    </location>
</feature>
<dbReference type="InterPro" id="IPR050469">
    <property type="entry name" value="Diguanylate_Cyclase"/>
</dbReference>
<name>A0A1H6UVV3_9GAMM</name>
<dbReference type="InterPro" id="IPR000160">
    <property type="entry name" value="GGDEF_dom"/>
</dbReference>
<feature type="transmembrane region" description="Helical" evidence="3">
    <location>
        <begin position="106"/>
        <end position="124"/>
    </location>
</feature>
<dbReference type="EC" id="2.7.7.65" evidence="1"/>
<dbReference type="SUPFAM" id="SSF55073">
    <property type="entry name" value="Nucleotide cyclase"/>
    <property type="match status" value="1"/>
</dbReference>
<accession>A0A1H6UVV3</accession>
<keyword evidence="3" id="KW-0812">Transmembrane</keyword>
<dbReference type="Proteomes" id="UP000242999">
    <property type="component" value="Unassembled WGS sequence"/>
</dbReference>
<keyword evidence="3" id="KW-1133">Transmembrane helix</keyword>
<feature type="transmembrane region" description="Helical" evidence="3">
    <location>
        <begin position="28"/>
        <end position="48"/>
    </location>
</feature>
<dbReference type="OrthoDB" id="9812260at2"/>
<dbReference type="STRING" id="64971.SAMN05421831_1192"/>
<dbReference type="PROSITE" id="PS50887">
    <property type="entry name" value="GGDEF"/>
    <property type="match status" value="1"/>
</dbReference>
<dbReference type="InterPro" id="IPR043128">
    <property type="entry name" value="Rev_trsase/Diguanyl_cyclase"/>
</dbReference>
<reference evidence="6" key="1">
    <citation type="submission" date="2016-10" db="EMBL/GenBank/DDBJ databases">
        <authorList>
            <person name="Varghese N."/>
            <person name="Submissions S."/>
        </authorList>
    </citation>
    <scope>NUCLEOTIDE SEQUENCE [LARGE SCALE GENOMIC DNA]</scope>
    <source>
        <strain evidence="6">DSM 7165</strain>
    </source>
</reference>
<dbReference type="EMBL" id="FNYH01000019">
    <property type="protein sequence ID" value="SEI92205.1"/>
    <property type="molecule type" value="Genomic_DNA"/>
</dbReference>
<evidence type="ECO:0000256" key="2">
    <source>
        <dbReference type="ARBA" id="ARBA00034247"/>
    </source>
</evidence>
<dbReference type="GO" id="GO:0043709">
    <property type="term" value="P:cell adhesion involved in single-species biofilm formation"/>
    <property type="evidence" value="ECO:0007669"/>
    <property type="project" value="TreeGrafter"/>
</dbReference>
<evidence type="ECO:0000259" key="4">
    <source>
        <dbReference type="PROSITE" id="PS50887"/>
    </source>
</evidence>
<feature type="transmembrane region" description="Helical" evidence="3">
    <location>
        <begin position="169"/>
        <end position="186"/>
    </location>
</feature>
<dbReference type="Pfam" id="PF00990">
    <property type="entry name" value="GGDEF"/>
    <property type="match status" value="1"/>
</dbReference>
<organism evidence="5 6">
    <name type="scientific">Allopseudospirillum japonicum</name>
    <dbReference type="NCBI Taxonomy" id="64971"/>
    <lineage>
        <taxon>Bacteria</taxon>
        <taxon>Pseudomonadati</taxon>
        <taxon>Pseudomonadota</taxon>
        <taxon>Gammaproteobacteria</taxon>
        <taxon>Oceanospirillales</taxon>
        <taxon>Oceanospirillaceae</taxon>
        <taxon>Allopseudospirillum</taxon>
    </lineage>
</organism>
<dbReference type="RefSeq" id="WP_093312458.1">
    <property type="nucleotide sequence ID" value="NZ_FNYH01000019.1"/>
</dbReference>
<dbReference type="AlphaFoldDB" id="A0A1H6UVV3"/>
<evidence type="ECO:0000256" key="1">
    <source>
        <dbReference type="ARBA" id="ARBA00012528"/>
    </source>
</evidence>
<dbReference type="PANTHER" id="PTHR45138:SF9">
    <property type="entry name" value="DIGUANYLATE CYCLASE DGCM-RELATED"/>
    <property type="match status" value="1"/>
</dbReference>
<protein>
    <recommendedName>
        <fullName evidence="1">diguanylate cyclase</fullName>
        <ecNumber evidence="1">2.7.7.65</ecNumber>
    </recommendedName>
</protein>
<feature type="transmembrane region" description="Helical" evidence="3">
    <location>
        <begin position="131"/>
        <end position="149"/>
    </location>
</feature>
<dbReference type="PANTHER" id="PTHR45138">
    <property type="entry name" value="REGULATORY COMPONENTS OF SENSORY TRANSDUCTION SYSTEM"/>
    <property type="match status" value="1"/>
</dbReference>
<comment type="catalytic activity">
    <reaction evidence="2">
        <text>2 GTP = 3',3'-c-di-GMP + 2 diphosphate</text>
        <dbReference type="Rhea" id="RHEA:24898"/>
        <dbReference type="ChEBI" id="CHEBI:33019"/>
        <dbReference type="ChEBI" id="CHEBI:37565"/>
        <dbReference type="ChEBI" id="CHEBI:58805"/>
        <dbReference type="EC" id="2.7.7.65"/>
    </reaction>
</comment>
<evidence type="ECO:0000313" key="6">
    <source>
        <dbReference type="Proteomes" id="UP000242999"/>
    </source>
</evidence>
<dbReference type="GO" id="GO:1902201">
    <property type="term" value="P:negative regulation of bacterial-type flagellum-dependent cell motility"/>
    <property type="evidence" value="ECO:0007669"/>
    <property type="project" value="TreeGrafter"/>
</dbReference>
<evidence type="ECO:0000256" key="3">
    <source>
        <dbReference type="SAM" id="Phobius"/>
    </source>
</evidence>
<dbReference type="NCBIfam" id="TIGR00254">
    <property type="entry name" value="GGDEF"/>
    <property type="match status" value="1"/>
</dbReference>
<keyword evidence="3" id="KW-0472">Membrane</keyword>
<dbReference type="GO" id="GO:0052621">
    <property type="term" value="F:diguanylate cyclase activity"/>
    <property type="evidence" value="ECO:0007669"/>
    <property type="project" value="UniProtKB-EC"/>
</dbReference>
<gene>
    <name evidence="5" type="ORF">SAMN05421831_1192</name>
</gene>
<feature type="transmembrane region" description="Helical" evidence="3">
    <location>
        <begin position="78"/>
        <end position="100"/>
    </location>
</feature>
<feature type="domain" description="GGDEF" evidence="4">
    <location>
        <begin position="234"/>
        <end position="363"/>
    </location>
</feature>
<dbReference type="CDD" id="cd01949">
    <property type="entry name" value="GGDEF"/>
    <property type="match status" value="1"/>
</dbReference>
<proteinExistence type="predicted"/>